<comment type="cofactor">
    <cofactor evidence="1">
        <name>a divalent metal cation</name>
        <dbReference type="ChEBI" id="CHEBI:60240"/>
    </cofactor>
</comment>
<dbReference type="InterPro" id="IPR027806">
    <property type="entry name" value="HARBI1_dom"/>
</dbReference>
<evidence type="ECO:0000256" key="2">
    <source>
        <dbReference type="ARBA" id="ARBA00004123"/>
    </source>
</evidence>
<comment type="subcellular location">
    <subcellularLocation>
        <location evidence="2">Nucleus</location>
    </subcellularLocation>
</comment>
<dbReference type="PANTHER" id="PTHR22930:SF289">
    <property type="entry name" value="DDE TNP4 DOMAIN-CONTAINING PROTEIN-RELATED"/>
    <property type="match status" value="1"/>
</dbReference>
<dbReference type="Proteomes" id="UP001162164">
    <property type="component" value="Unassembled WGS sequence"/>
</dbReference>
<dbReference type="EMBL" id="JAPWTJ010001486">
    <property type="protein sequence ID" value="KAJ8971391.1"/>
    <property type="molecule type" value="Genomic_DNA"/>
</dbReference>
<evidence type="ECO:0000256" key="3">
    <source>
        <dbReference type="ARBA" id="ARBA00006958"/>
    </source>
</evidence>
<reference evidence="9" key="1">
    <citation type="journal article" date="2023" name="Insect Mol. Biol.">
        <title>Genome sequencing provides insights into the evolution of gene families encoding plant cell wall-degrading enzymes in longhorned beetles.</title>
        <authorList>
            <person name="Shin N.R."/>
            <person name="Okamura Y."/>
            <person name="Kirsch R."/>
            <person name="Pauchet Y."/>
        </authorList>
    </citation>
    <scope>NUCLEOTIDE SEQUENCE</scope>
    <source>
        <strain evidence="9">MMC_N1</strain>
    </source>
</reference>
<dbReference type="PANTHER" id="PTHR22930">
    <property type="match status" value="1"/>
</dbReference>
<dbReference type="Pfam" id="PF13359">
    <property type="entry name" value="DDE_Tnp_4"/>
    <property type="match status" value="1"/>
</dbReference>
<dbReference type="InterPro" id="IPR045249">
    <property type="entry name" value="HARBI1-like"/>
</dbReference>
<gene>
    <name evidence="9" type="ORF">NQ317_005090</name>
</gene>
<organism evidence="9 10">
    <name type="scientific">Molorchus minor</name>
    <dbReference type="NCBI Taxonomy" id="1323400"/>
    <lineage>
        <taxon>Eukaryota</taxon>
        <taxon>Metazoa</taxon>
        <taxon>Ecdysozoa</taxon>
        <taxon>Arthropoda</taxon>
        <taxon>Hexapoda</taxon>
        <taxon>Insecta</taxon>
        <taxon>Pterygota</taxon>
        <taxon>Neoptera</taxon>
        <taxon>Endopterygota</taxon>
        <taxon>Coleoptera</taxon>
        <taxon>Polyphaga</taxon>
        <taxon>Cucujiformia</taxon>
        <taxon>Chrysomeloidea</taxon>
        <taxon>Cerambycidae</taxon>
        <taxon>Lamiinae</taxon>
        <taxon>Monochamini</taxon>
        <taxon>Molorchus</taxon>
    </lineage>
</organism>
<protein>
    <recommendedName>
        <fullName evidence="8">DDE Tnp4 domain-containing protein</fullName>
    </recommendedName>
</protein>
<keyword evidence="6" id="KW-0378">Hydrolase</keyword>
<accession>A0ABQ9J1U6</accession>
<evidence type="ECO:0000256" key="5">
    <source>
        <dbReference type="ARBA" id="ARBA00022723"/>
    </source>
</evidence>
<feature type="domain" description="DDE Tnp4" evidence="8">
    <location>
        <begin position="155"/>
        <end position="285"/>
    </location>
</feature>
<proteinExistence type="inferred from homology"/>
<evidence type="ECO:0000256" key="7">
    <source>
        <dbReference type="ARBA" id="ARBA00023242"/>
    </source>
</evidence>
<keyword evidence="10" id="KW-1185">Reference proteome</keyword>
<keyword evidence="5" id="KW-0479">Metal-binding</keyword>
<evidence type="ECO:0000313" key="9">
    <source>
        <dbReference type="EMBL" id="KAJ8971391.1"/>
    </source>
</evidence>
<keyword evidence="7" id="KW-0539">Nucleus</keyword>
<evidence type="ECO:0000259" key="8">
    <source>
        <dbReference type="Pfam" id="PF13359"/>
    </source>
</evidence>
<keyword evidence="4" id="KW-0540">Nuclease</keyword>
<evidence type="ECO:0000256" key="4">
    <source>
        <dbReference type="ARBA" id="ARBA00022722"/>
    </source>
</evidence>
<comment type="caution">
    <text evidence="9">The sequence shown here is derived from an EMBL/GenBank/DDBJ whole genome shotgun (WGS) entry which is preliminary data.</text>
</comment>
<comment type="similarity">
    <text evidence="3">Belongs to the HARBI1 family.</text>
</comment>
<evidence type="ECO:0000256" key="6">
    <source>
        <dbReference type="ARBA" id="ARBA00022801"/>
    </source>
</evidence>
<evidence type="ECO:0000313" key="10">
    <source>
        <dbReference type="Proteomes" id="UP001162164"/>
    </source>
</evidence>
<evidence type="ECO:0000256" key="1">
    <source>
        <dbReference type="ARBA" id="ARBA00001968"/>
    </source>
</evidence>
<sequence>MDLRNVVHDDNDLDEINLIIYGIPRRIYERTEYFHSFDNLTFYQRFRITKATALVMLDITEAQIEHPYDLNHSVAPINQLSIFLRFCATGTHLSCIGDFGGVHFSTVSRIIVRVGRVLATLYNRYIKMPRTQDEINNNHFAFYEKARFPRVIGSIDCTHIKIQSPGGEDAEIFRNRKGYFSINVQAVGNTSLKLMNVVARWPGSTHDATIFNNSRVKQEFENNNFPNSLLLGDSGYFQRPYILTPLLNPTTRAQQLYNESHIRTRNTIERLFGVWKRRFRCWPTAVVYNICNETNEGEPPDPEDMERFLNALQDNEVPHVPHNPPRNNQGAALGNQMRMNLIENYFGNLE</sequence>
<name>A0ABQ9J1U6_9CUCU</name>